<dbReference type="RefSeq" id="WP_114464842.1">
    <property type="nucleotide sequence ID" value="NZ_QPJK01000001.1"/>
</dbReference>
<dbReference type="AlphaFoldDB" id="A0A368Y585"/>
<keyword evidence="8" id="KW-1185">Reference proteome</keyword>
<dbReference type="GO" id="GO:0051537">
    <property type="term" value="F:2 iron, 2 sulfur cluster binding"/>
    <property type="evidence" value="ECO:0007669"/>
    <property type="project" value="UniProtKB-KW"/>
</dbReference>
<evidence type="ECO:0000256" key="2">
    <source>
        <dbReference type="ARBA" id="ARBA00022723"/>
    </source>
</evidence>
<keyword evidence="4" id="KW-0408">Iron</keyword>
<comment type="caution">
    <text evidence="7">The sequence shown here is derived from an EMBL/GenBank/DDBJ whole genome shotgun (WGS) entry which is preliminary data.</text>
</comment>
<dbReference type="SUPFAM" id="SSF50022">
    <property type="entry name" value="ISP domain"/>
    <property type="match status" value="1"/>
</dbReference>
<keyword evidence="2" id="KW-0479">Metal-binding</keyword>
<dbReference type="EMBL" id="QPJK01000001">
    <property type="protein sequence ID" value="RCW75450.1"/>
    <property type="molecule type" value="Genomic_DNA"/>
</dbReference>
<evidence type="ECO:0000256" key="1">
    <source>
        <dbReference type="ARBA" id="ARBA00022714"/>
    </source>
</evidence>
<dbReference type="PANTHER" id="PTHR21266">
    <property type="entry name" value="IRON-SULFUR DOMAIN CONTAINING PROTEIN"/>
    <property type="match status" value="1"/>
</dbReference>
<evidence type="ECO:0000256" key="3">
    <source>
        <dbReference type="ARBA" id="ARBA00023002"/>
    </source>
</evidence>
<keyword evidence="5" id="KW-0411">Iron-sulfur</keyword>
<dbReference type="GO" id="GO:0005506">
    <property type="term" value="F:iron ion binding"/>
    <property type="evidence" value="ECO:0007669"/>
    <property type="project" value="InterPro"/>
</dbReference>
<name>A0A368Y585_9BURK</name>
<dbReference type="CDD" id="cd08878">
    <property type="entry name" value="RHO_alpha_C_DMO-like"/>
    <property type="match status" value="1"/>
</dbReference>
<dbReference type="InterPro" id="IPR045623">
    <property type="entry name" value="LigXa_C"/>
</dbReference>
<dbReference type="InterPro" id="IPR036922">
    <property type="entry name" value="Rieske_2Fe-2S_sf"/>
</dbReference>
<dbReference type="Gene3D" id="2.102.10.10">
    <property type="entry name" value="Rieske [2Fe-2S] iron-sulphur domain"/>
    <property type="match status" value="1"/>
</dbReference>
<dbReference type="Proteomes" id="UP000252884">
    <property type="component" value="Unassembled WGS sequence"/>
</dbReference>
<organism evidence="7 8">
    <name type="scientific">Pseudorhodoferax soli</name>
    <dbReference type="NCBI Taxonomy" id="545864"/>
    <lineage>
        <taxon>Bacteria</taxon>
        <taxon>Pseudomonadati</taxon>
        <taxon>Pseudomonadota</taxon>
        <taxon>Betaproteobacteria</taxon>
        <taxon>Burkholderiales</taxon>
        <taxon>Comamonadaceae</taxon>
    </lineage>
</organism>
<evidence type="ECO:0000259" key="6">
    <source>
        <dbReference type="PROSITE" id="PS51296"/>
    </source>
</evidence>
<evidence type="ECO:0000256" key="5">
    <source>
        <dbReference type="ARBA" id="ARBA00023014"/>
    </source>
</evidence>
<reference evidence="7 8" key="1">
    <citation type="submission" date="2018-07" db="EMBL/GenBank/DDBJ databases">
        <title>Genomic Encyclopedia of Type Strains, Phase IV (KMG-IV): sequencing the most valuable type-strain genomes for metagenomic binning, comparative biology and taxonomic classification.</title>
        <authorList>
            <person name="Goeker M."/>
        </authorList>
    </citation>
    <scope>NUCLEOTIDE SEQUENCE [LARGE SCALE GENOMIC DNA]</scope>
    <source>
        <strain evidence="7 8">DSM 21634</strain>
    </source>
</reference>
<evidence type="ECO:0000313" key="8">
    <source>
        <dbReference type="Proteomes" id="UP000252884"/>
    </source>
</evidence>
<sequence>MLSEEKNRLLTQVGSGKPMGELLRRYWMPIAGVSEFDQRSTKPVRLLGEDLVLYKDLSGAFGLVDRRCAHRRADLAYGMVEHHGLRCNYHGWCFNQTGQCVSQPFEDTCFPERNAKERVRIKAYPVEAKGGMLWTYMGPQPAPLLPDWEAFSWPDGFAQVVISEVPCNWFQCQENSIDPVHFEWMHENWGKRLRTGDTALGPTHLKLEFDEFEHGFVYRRIKEDTDEKDDAWTIGRVCLWPNGFFLGEHFEWRVPIDDENTLSVTWKYTRVPQGREPYVQERIPTWYGPLTDADGQWIDTHVMNQDFLAWVGQGTIADRTQEHLGASDRGIVAIRRRFFEEMEAIAAGAEAKGTIRDPARNMRVALPMMDRAQTLEGYTVEQILASPRMKLFYTTYIFQAGQPEDVQRAFSQAMGIEVGEFDGVIGSRGAAAKPAA</sequence>
<keyword evidence="7" id="KW-0808">Transferase</keyword>
<dbReference type="SUPFAM" id="SSF55961">
    <property type="entry name" value="Bet v1-like"/>
    <property type="match status" value="1"/>
</dbReference>
<proteinExistence type="predicted"/>
<dbReference type="InterPro" id="IPR017941">
    <property type="entry name" value="Rieske_2Fe-2S"/>
</dbReference>
<evidence type="ECO:0000313" key="7">
    <source>
        <dbReference type="EMBL" id="RCW75450.1"/>
    </source>
</evidence>
<dbReference type="InterPro" id="IPR050584">
    <property type="entry name" value="Cholesterol_7-desaturase"/>
</dbReference>
<gene>
    <name evidence="7" type="ORF">DES41_10142</name>
</gene>
<accession>A0A368Y585</accession>
<protein>
    <submittedName>
        <fullName evidence="7">5,5'-dehydrodivanillate O-demethylase</fullName>
    </submittedName>
</protein>
<dbReference type="Pfam" id="PF19301">
    <property type="entry name" value="LigXa_C"/>
    <property type="match status" value="1"/>
</dbReference>
<keyword evidence="7" id="KW-0489">Methyltransferase</keyword>
<dbReference type="PROSITE" id="PS51296">
    <property type="entry name" value="RIESKE"/>
    <property type="match status" value="1"/>
</dbReference>
<keyword evidence="1" id="KW-0001">2Fe-2S</keyword>
<dbReference type="Gene3D" id="3.90.380.10">
    <property type="entry name" value="Naphthalene 1,2-dioxygenase Alpha Subunit, Chain A, domain 1"/>
    <property type="match status" value="1"/>
</dbReference>
<keyword evidence="3" id="KW-0560">Oxidoreductase</keyword>
<feature type="domain" description="Rieske" evidence="6">
    <location>
        <begin position="27"/>
        <end position="135"/>
    </location>
</feature>
<dbReference type="GO" id="GO:0032259">
    <property type="term" value="P:methylation"/>
    <property type="evidence" value="ECO:0007669"/>
    <property type="project" value="UniProtKB-KW"/>
</dbReference>
<dbReference type="Pfam" id="PF00355">
    <property type="entry name" value="Rieske"/>
    <property type="match status" value="1"/>
</dbReference>
<dbReference type="GO" id="GO:0008168">
    <property type="term" value="F:methyltransferase activity"/>
    <property type="evidence" value="ECO:0007669"/>
    <property type="project" value="UniProtKB-KW"/>
</dbReference>
<dbReference type="PROSITE" id="PS00570">
    <property type="entry name" value="RING_HYDROXYL_ALPHA"/>
    <property type="match status" value="1"/>
</dbReference>
<dbReference type="OrthoDB" id="9790995at2"/>
<evidence type="ECO:0000256" key="4">
    <source>
        <dbReference type="ARBA" id="ARBA00023004"/>
    </source>
</evidence>
<dbReference type="GO" id="GO:0016491">
    <property type="term" value="F:oxidoreductase activity"/>
    <property type="evidence" value="ECO:0007669"/>
    <property type="project" value="UniProtKB-KW"/>
</dbReference>
<dbReference type="InterPro" id="IPR015881">
    <property type="entry name" value="ARHD_Rieske_2Fe_2S"/>
</dbReference>
<dbReference type="PANTHER" id="PTHR21266:SF59">
    <property type="entry name" value="BLR4922 PROTEIN"/>
    <property type="match status" value="1"/>
</dbReference>